<keyword evidence="3 9" id="KW-1133">Transmembrane helix</keyword>
<comment type="subcellular location">
    <subcellularLocation>
        <location evidence="1">Membrane</location>
        <topology evidence="1">Multi-pass membrane protein</topology>
    </subcellularLocation>
</comment>
<dbReference type="InterPro" id="IPR017452">
    <property type="entry name" value="GPCR_Rhodpsn_7TM"/>
</dbReference>
<evidence type="ECO:0000256" key="4">
    <source>
        <dbReference type="ARBA" id="ARBA00023040"/>
    </source>
</evidence>
<dbReference type="PANTHER" id="PTHR24232:SF85">
    <property type="entry name" value="G-PROTEIN COUPLED RECEPTOR 4"/>
    <property type="match status" value="1"/>
</dbReference>
<feature type="transmembrane region" description="Helical" evidence="9">
    <location>
        <begin position="176"/>
        <end position="196"/>
    </location>
</feature>
<evidence type="ECO:0000256" key="1">
    <source>
        <dbReference type="ARBA" id="ARBA00004141"/>
    </source>
</evidence>
<dbReference type="AlphaFoldDB" id="A0ABD1IUN2"/>
<dbReference type="GO" id="GO:0016020">
    <property type="term" value="C:membrane"/>
    <property type="evidence" value="ECO:0007669"/>
    <property type="project" value="UniProtKB-SubCell"/>
</dbReference>
<evidence type="ECO:0000256" key="2">
    <source>
        <dbReference type="ARBA" id="ARBA00022692"/>
    </source>
</evidence>
<evidence type="ECO:0000256" key="7">
    <source>
        <dbReference type="ARBA" id="ARBA00023180"/>
    </source>
</evidence>
<dbReference type="EMBL" id="JBHFQA010000023">
    <property type="protein sequence ID" value="KAL2078673.1"/>
    <property type="molecule type" value="Genomic_DNA"/>
</dbReference>
<accession>A0ABD1IUN2</accession>
<organism evidence="11 12">
    <name type="scientific">Coilia grayii</name>
    <name type="common">Gray's grenadier anchovy</name>
    <dbReference type="NCBI Taxonomy" id="363190"/>
    <lineage>
        <taxon>Eukaryota</taxon>
        <taxon>Metazoa</taxon>
        <taxon>Chordata</taxon>
        <taxon>Craniata</taxon>
        <taxon>Vertebrata</taxon>
        <taxon>Euteleostomi</taxon>
        <taxon>Actinopterygii</taxon>
        <taxon>Neopterygii</taxon>
        <taxon>Teleostei</taxon>
        <taxon>Clupei</taxon>
        <taxon>Clupeiformes</taxon>
        <taxon>Clupeoidei</taxon>
        <taxon>Engraulidae</taxon>
        <taxon>Coilinae</taxon>
        <taxon>Coilia</taxon>
    </lineage>
</organism>
<keyword evidence="6" id="KW-0675">Receptor</keyword>
<feature type="transmembrane region" description="Helical" evidence="9">
    <location>
        <begin position="217"/>
        <end position="237"/>
    </location>
</feature>
<keyword evidence="12" id="KW-1185">Reference proteome</keyword>
<feature type="transmembrane region" description="Helical" evidence="9">
    <location>
        <begin position="69"/>
        <end position="94"/>
    </location>
</feature>
<feature type="domain" description="G-protein coupled receptors family 1 profile" evidence="10">
    <location>
        <begin position="48"/>
        <end position="272"/>
    </location>
</feature>
<dbReference type="PROSITE" id="PS50262">
    <property type="entry name" value="G_PROTEIN_RECEP_F1_2"/>
    <property type="match status" value="1"/>
</dbReference>
<dbReference type="SUPFAM" id="SSF81321">
    <property type="entry name" value="Family A G protein-coupled receptor-like"/>
    <property type="match status" value="1"/>
</dbReference>
<dbReference type="Proteomes" id="UP001591681">
    <property type="component" value="Unassembled WGS sequence"/>
</dbReference>
<evidence type="ECO:0000256" key="6">
    <source>
        <dbReference type="ARBA" id="ARBA00023170"/>
    </source>
</evidence>
<keyword evidence="7" id="KW-0325">Glycoprotein</keyword>
<evidence type="ECO:0000256" key="5">
    <source>
        <dbReference type="ARBA" id="ARBA00023136"/>
    </source>
</evidence>
<dbReference type="PANTHER" id="PTHR24232">
    <property type="entry name" value="G-PROTEIN COUPLED RECEPTOR"/>
    <property type="match status" value="1"/>
</dbReference>
<gene>
    <name evidence="11" type="ORF">ACEWY4_026358</name>
</gene>
<evidence type="ECO:0000256" key="8">
    <source>
        <dbReference type="ARBA" id="ARBA00023224"/>
    </source>
</evidence>
<evidence type="ECO:0000313" key="11">
    <source>
        <dbReference type="EMBL" id="KAL2078673.1"/>
    </source>
</evidence>
<protein>
    <recommendedName>
        <fullName evidence="10">G-protein coupled receptors family 1 profile domain-containing protein</fullName>
    </recommendedName>
</protein>
<feature type="transmembrane region" description="Helical" evidence="9">
    <location>
        <begin position="114"/>
        <end position="133"/>
    </location>
</feature>
<keyword evidence="2 9" id="KW-0812">Transmembrane</keyword>
<sequence>MGSTAFFVNGTSAMNATEDLDLFCVTLLAGPLIWAIFSVPCVCVGVPASVCLLWVLVQRQRSGLSNNIYMINLTVMDLIYNVFKLPGVLNFLVWRDHQVLKLMYILEGFNLNGRPLFMACSCVDCYVAVVSPVKYMKLSQSRYRPAVCALVWAFTLVFDLLFGFHSNLLHYCVWGMPRLLAVSTITFCDFVVLRALRKPDPSGKTDVHPQKQRALQTITNSFIMTVASYLPPLLVQMHTGLIPLSPQEMYCHINTPSLIFSMLGSTLLPLLCLVNLGRLKDLRICNCI</sequence>
<proteinExistence type="predicted"/>
<name>A0ABD1IUN2_9TELE</name>
<reference evidence="11 12" key="1">
    <citation type="submission" date="2024-09" db="EMBL/GenBank/DDBJ databases">
        <title>A chromosome-level genome assembly of Gray's grenadier anchovy, Coilia grayii.</title>
        <authorList>
            <person name="Fu Z."/>
        </authorList>
    </citation>
    <scope>NUCLEOTIDE SEQUENCE [LARGE SCALE GENOMIC DNA]</scope>
    <source>
        <strain evidence="11">G4</strain>
        <tissue evidence="11">Muscle</tissue>
    </source>
</reference>
<keyword evidence="5 9" id="KW-0472">Membrane</keyword>
<feature type="transmembrane region" description="Helical" evidence="9">
    <location>
        <begin position="32"/>
        <end position="57"/>
    </location>
</feature>
<keyword evidence="8" id="KW-0807">Transducer</keyword>
<keyword evidence="4" id="KW-0297">G-protein coupled receptor</keyword>
<dbReference type="Gene3D" id="1.20.1070.10">
    <property type="entry name" value="Rhodopsin 7-helix transmembrane proteins"/>
    <property type="match status" value="1"/>
</dbReference>
<dbReference type="Pfam" id="PF00001">
    <property type="entry name" value="7tm_1"/>
    <property type="match status" value="1"/>
</dbReference>
<evidence type="ECO:0000313" key="12">
    <source>
        <dbReference type="Proteomes" id="UP001591681"/>
    </source>
</evidence>
<feature type="transmembrane region" description="Helical" evidence="9">
    <location>
        <begin position="257"/>
        <end position="276"/>
    </location>
</feature>
<evidence type="ECO:0000256" key="3">
    <source>
        <dbReference type="ARBA" id="ARBA00022989"/>
    </source>
</evidence>
<evidence type="ECO:0000256" key="9">
    <source>
        <dbReference type="SAM" id="Phobius"/>
    </source>
</evidence>
<comment type="caution">
    <text evidence="11">The sequence shown here is derived from an EMBL/GenBank/DDBJ whole genome shotgun (WGS) entry which is preliminary data.</text>
</comment>
<dbReference type="InterPro" id="IPR000276">
    <property type="entry name" value="GPCR_Rhodpsn"/>
</dbReference>
<dbReference type="GO" id="GO:0004930">
    <property type="term" value="F:G protein-coupled receptor activity"/>
    <property type="evidence" value="ECO:0007669"/>
    <property type="project" value="UniProtKB-KW"/>
</dbReference>
<feature type="transmembrane region" description="Helical" evidence="9">
    <location>
        <begin position="145"/>
        <end position="164"/>
    </location>
</feature>
<evidence type="ECO:0000259" key="10">
    <source>
        <dbReference type="PROSITE" id="PS50262"/>
    </source>
</evidence>